<keyword evidence="1" id="KW-0732">Signal</keyword>
<organism evidence="2 3">
    <name type="scientific">Xanthomonas albilineans (strain GPE PC73 / CFBP 7063)</name>
    <dbReference type="NCBI Taxonomy" id="380358"/>
    <lineage>
        <taxon>Bacteria</taxon>
        <taxon>Pseudomonadati</taxon>
        <taxon>Pseudomonadota</taxon>
        <taxon>Gammaproteobacteria</taxon>
        <taxon>Lysobacterales</taxon>
        <taxon>Lysobacteraceae</taxon>
        <taxon>Xanthomonas</taxon>
    </lineage>
</organism>
<reference evidence="2 3" key="1">
    <citation type="journal article" date="2009" name="BMC Genomics">
        <title>The complete genome sequence of Xanthomonas albilineans provides new insights into the reductive genome evolution of the xylem-limited Xanthomonadaceae.</title>
        <authorList>
            <person name="Pieretti I."/>
            <person name="Royer M."/>
            <person name="Barbe V."/>
            <person name="Carrere S."/>
            <person name="Koebnik R."/>
            <person name="Cociancich S."/>
            <person name="Couloux A."/>
            <person name="Darrasse A."/>
            <person name="Gouzy J."/>
            <person name="Jacques M.A."/>
            <person name="Lauber E."/>
            <person name="Manceau C."/>
            <person name="Mangenot S."/>
            <person name="Poussier S."/>
            <person name="Segurens B."/>
            <person name="Szurek B."/>
            <person name="Verdier V."/>
            <person name="Arlat M."/>
            <person name="Rott P."/>
        </authorList>
    </citation>
    <scope>NUCLEOTIDE SEQUENCE [LARGE SCALE GENOMIC DNA]</scope>
    <source>
        <strain evidence="3">GPE PC73 / CFBP 7063</strain>
    </source>
</reference>
<proteinExistence type="predicted"/>
<feature type="signal peptide" evidence="1">
    <location>
        <begin position="1"/>
        <end position="20"/>
    </location>
</feature>
<sequence>MFGSCLIVLLHLSAAIAAPAATSTREADEAQMTPDEVRAHADWRDTMAHQPTPAKGCFHANYPSTTWQADTCTTRPPHGYSNPHPRNTRMHAIQAVGDSDDYVLSSDTLISQTVGSFPKVSGVTSERGIGGNGSGQGLGPNEYALQINSNFDATTSACADRSDCTVWQQFIYNNGGSQEQSALFMQYWLQNYGSDCPSGWISDGDVSCYRNSDALILPNVPATQLANLKLTGSATANGMDTVTLTNGSTAHSVSASDNALEIATVWTDSEFNVFGNSNSSRANFNRGSSITVKVAVLNGDTAAPTCAAGGTTAETNSLYLGDCYASGGKMPSITFTEAN</sequence>
<dbReference type="STRING" id="380358.XALC_2162"/>
<evidence type="ECO:0000313" key="3">
    <source>
        <dbReference type="Proteomes" id="UP000001890"/>
    </source>
</evidence>
<evidence type="ECO:0000256" key="1">
    <source>
        <dbReference type="SAM" id="SignalP"/>
    </source>
</evidence>
<evidence type="ECO:0000313" key="2">
    <source>
        <dbReference type="EMBL" id="CBA16645.1"/>
    </source>
</evidence>
<protein>
    <recommendedName>
        <fullName evidence="4">Secreted protein</fullName>
    </recommendedName>
</protein>
<evidence type="ECO:0008006" key="4">
    <source>
        <dbReference type="Google" id="ProtNLM"/>
    </source>
</evidence>
<keyword evidence="3" id="KW-1185">Reference proteome</keyword>
<dbReference type="EMBL" id="FP565176">
    <property type="protein sequence ID" value="CBA16645.1"/>
    <property type="molecule type" value="Genomic_DNA"/>
</dbReference>
<feature type="chain" id="PRO_5003038091" description="Secreted protein" evidence="1">
    <location>
        <begin position="21"/>
        <end position="339"/>
    </location>
</feature>
<dbReference type="eggNOG" id="COG2931">
    <property type="taxonomic scope" value="Bacteria"/>
</dbReference>
<accession>D2UEP9</accession>
<dbReference type="AlphaFoldDB" id="D2UEP9"/>
<gene>
    <name evidence="2" type="ordered locus">XALc_2162</name>
</gene>
<dbReference type="Proteomes" id="UP000001890">
    <property type="component" value="Chromosome"/>
</dbReference>
<dbReference type="KEGG" id="xal:XALC_2162"/>
<name>D2UEP9_XANAP</name>